<dbReference type="AlphaFoldDB" id="W0JU40"/>
<dbReference type="Proteomes" id="UP000019024">
    <property type="component" value="Chromosome"/>
</dbReference>
<evidence type="ECO:0000313" key="2">
    <source>
        <dbReference type="EMBL" id="AHG00797.1"/>
    </source>
</evidence>
<proteinExistence type="predicted"/>
<evidence type="ECO:0000256" key="1">
    <source>
        <dbReference type="SAM" id="MobiDB-lite"/>
    </source>
</evidence>
<gene>
    <name evidence="2" type="ORF">HALLA_08175</name>
</gene>
<dbReference type="KEGG" id="hlr:HALLA_08175"/>
<protein>
    <submittedName>
        <fullName evidence="2">Uncharacterized protein</fullName>
    </submittedName>
</protein>
<feature type="compositionally biased region" description="Basic and acidic residues" evidence="1">
    <location>
        <begin position="30"/>
        <end position="47"/>
    </location>
</feature>
<name>W0JU40_9EURY</name>
<organism evidence="2 3">
    <name type="scientific">Halostagnicola larsenii XH-48</name>
    <dbReference type="NCBI Taxonomy" id="797299"/>
    <lineage>
        <taxon>Archaea</taxon>
        <taxon>Methanobacteriati</taxon>
        <taxon>Methanobacteriota</taxon>
        <taxon>Stenosarchaea group</taxon>
        <taxon>Halobacteria</taxon>
        <taxon>Halobacteriales</taxon>
        <taxon>Natrialbaceae</taxon>
        <taxon>Halostagnicola</taxon>
    </lineage>
</organism>
<sequence>MPKGVAIEADPTERIGRVFAGGRSTGGKSGDGRVGETTYDRAVESRE</sequence>
<keyword evidence="3" id="KW-1185">Reference proteome</keyword>
<reference evidence="2 3" key="1">
    <citation type="submission" date="2014-01" db="EMBL/GenBank/DDBJ databases">
        <authorList>
            <consortium name="DOE Joint Genome Institute"/>
            <person name="Anderson I."/>
            <person name="Huntemann M."/>
            <person name="Han J."/>
            <person name="Chen A."/>
            <person name="Kyrpides N."/>
            <person name="Mavromatis K."/>
            <person name="Markowitz V."/>
            <person name="Palaniappan K."/>
            <person name="Ivanova N."/>
            <person name="Schaumberg A."/>
            <person name="Pati A."/>
            <person name="Liolios K."/>
            <person name="Nordberg H.P."/>
            <person name="Cantor M.N."/>
            <person name="Hua S.X."/>
            <person name="Woyke T."/>
        </authorList>
    </citation>
    <scope>NUCLEOTIDE SEQUENCE [LARGE SCALE GENOMIC DNA]</scope>
    <source>
        <strain evidence="2 3">XH-48</strain>
    </source>
</reference>
<accession>W0JU40</accession>
<dbReference type="HOGENOM" id="CLU_3162993_0_0_2"/>
<evidence type="ECO:0000313" key="3">
    <source>
        <dbReference type="Proteomes" id="UP000019024"/>
    </source>
</evidence>
<dbReference type="EMBL" id="CP007055">
    <property type="protein sequence ID" value="AHG00797.1"/>
    <property type="molecule type" value="Genomic_DNA"/>
</dbReference>
<feature type="region of interest" description="Disordered" evidence="1">
    <location>
        <begin position="17"/>
        <end position="47"/>
    </location>
</feature>